<keyword evidence="2 7" id="KW-0812">Transmembrane</keyword>
<dbReference type="PANTHER" id="PTHR33048:SF131">
    <property type="entry name" value="INTEGRAL MEMBRANE PROTEIN"/>
    <property type="match status" value="1"/>
</dbReference>
<reference evidence="9 10" key="1">
    <citation type="submission" date="2013-03" db="EMBL/GenBank/DDBJ databases">
        <title>The Genome Sequence of Cladophialophora yegresii CBS 114405.</title>
        <authorList>
            <consortium name="The Broad Institute Genomics Platform"/>
            <person name="Cuomo C."/>
            <person name="de Hoog S."/>
            <person name="Gorbushina A."/>
            <person name="Walker B."/>
            <person name="Young S.K."/>
            <person name="Zeng Q."/>
            <person name="Gargeya S."/>
            <person name="Fitzgerald M."/>
            <person name="Haas B."/>
            <person name="Abouelleil A."/>
            <person name="Allen A.W."/>
            <person name="Alvarado L."/>
            <person name="Arachchi H.M."/>
            <person name="Berlin A.M."/>
            <person name="Chapman S.B."/>
            <person name="Gainer-Dewar J."/>
            <person name="Goldberg J."/>
            <person name="Griggs A."/>
            <person name="Gujja S."/>
            <person name="Hansen M."/>
            <person name="Howarth C."/>
            <person name="Imamovic A."/>
            <person name="Ireland A."/>
            <person name="Larimer J."/>
            <person name="McCowan C."/>
            <person name="Murphy C."/>
            <person name="Pearson M."/>
            <person name="Poon T.W."/>
            <person name="Priest M."/>
            <person name="Roberts A."/>
            <person name="Saif S."/>
            <person name="Shea T."/>
            <person name="Sisk P."/>
            <person name="Sykes S."/>
            <person name="Wortman J."/>
            <person name="Nusbaum C."/>
            <person name="Birren B."/>
        </authorList>
    </citation>
    <scope>NUCLEOTIDE SEQUENCE [LARGE SCALE GENOMIC DNA]</scope>
    <source>
        <strain evidence="9 10">CBS 114405</strain>
    </source>
</reference>
<keyword evidence="3 7" id="KW-1133">Transmembrane helix</keyword>
<evidence type="ECO:0000256" key="1">
    <source>
        <dbReference type="ARBA" id="ARBA00004141"/>
    </source>
</evidence>
<name>W9W914_9EURO</name>
<evidence type="ECO:0000256" key="5">
    <source>
        <dbReference type="ARBA" id="ARBA00038359"/>
    </source>
</evidence>
<comment type="subcellular location">
    <subcellularLocation>
        <location evidence="1">Membrane</location>
        <topology evidence="1">Multi-pass membrane protein</topology>
    </subcellularLocation>
</comment>
<dbReference type="PANTHER" id="PTHR33048">
    <property type="entry name" value="PTH11-LIKE INTEGRAL MEMBRANE PROTEIN (AFU_ORTHOLOGUE AFUA_5G11245)"/>
    <property type="match status" value="1"/>
</dbReference>
<dbReference type="STRING" id="1182544.W9W914"/>
<keyword evidence="4 7" id="KW-0472">Membrane</keyword>
<evidence type="ECO:0000256" key="6">
    <source>
        <dbReference type="SAM" id="MobiDB-lite"/>
    </source>
</evidence>
<evidence type="ECO:0000256" key="4">
    <source>
        <dbReference type="ARBA" id="ARBA00023136"/>
    </source>
</evidence>
<dbReference type="InterPro" id="IPR049326">
    <property type="entry name" value="Rhodopsin_dom_fungi"/>
</dbReference>
<dbReference type="AlphaFoldDB" id="W9W914"/>
<evidence type="ECO:0000256" key="7">
    <source>
        <dbReference type="SAM" id="Phobius"/>
    </source>
</evidence>
<dbReference type="GeneID" id="19175564"/>
<feature type="transmembrane region" description="Helical" evidence="7">
    <location>
        <begin position="116"/>
        <end position="140"/>
    </location>
</feature>
<feature type="region of interest" description="Disordered" evidence="6">
    <location>
        <begin position="299"/>
        <end position="330"/>
    </location>
</feature>
<dbReference type="OrthoDB" id="10017208at2759"/>
<feature type="transmembrane region" description="Helical" evidence="7">
    <location>
        <begin position="192"/>
        <end position="217"/>
    </location>
</feature>
<dbReference type="Proteomes" id="UP000019473">
    <property type="component" value="Unassembled WGS sequence"/>
</dbReference>
<protein>
    <recommendedName>
        <fullName evidence="8">Rhodopsin domain-containing protein</fullName>
    </recommendedName>
</protein>
<feature type="transmembrane region" description="Helical" evidence="7">
    <location>
        <begin position="229"/>
        <end position="250"/>
    </location>
</feature>
<feature type="domain" description="Rhodopsin" evidence="8">
    <location>
        <begin position="35"/>
        <end position="292"/>
    </location>
</feature>
<dbReference type="GO" id="GO:0016020">
    <property type="term" value="C:membrane"/>
    <property type="evidence" value="ECO:0007669"/>
    <property type="project" value="UniProtKB-SubCell"/>
</dbReference>
<gene>
    <name evidence="9" type="ORF">A1O7_00949</name>
</gene>
<sequence length="362" mass="40421">MSQIPTEFLPHDSYVGEIYRVNISFICVNSVIIFVRLTVRGFMVKHVAVDDYLMVAAGLCADVFSALAIVGIRYGLGKHLYDLPQNSQLVDNTKNVIQASPVQSDSEYLLANAQQTLWICQIMYATALMLVKISIVTSYLRVFPTTLFRRVMYALSASIIAVWICSILVTIFQCKPVRSAWDFTLARDCLNIVSFFYFTTAFSIFTDFLLCILPLPVFFRLSLPSRQKYIVSLLFAVGLFATVASALRISVLKSVNSLDVTMGSVSTMKWSVVEVGTGIICACIPTLKPLFKNFLPDKSSANRSRERSGPGRLEATGLNTPRLNTAHEERHELTKPTEGWTNFSRNTLTFKQGPVATTKNFI</sequence>
<dbReference type="eggNOG" id="ENOG502SPUN">
    <property type="taxonomic scope" value="Eukaryota"/>
</dbReference>
<organism evidence="9 10">
    <name type="scientific">Cladophialophora yegresii CBS 114405</name>
    <dbReference type="NCBI Taxonomy" id="1182544"/>
    <lineage>
        <taxon>Eukaryota</taxon>
        <taxon>Fungi</taxon>
        <taxon>Dikarya</taxon>
        <taxon>Ascomycota</taxon>
        <taxon>Pezizomycotina</taxon>
        <taxon>Eurotiomycetes</taxon>
        <taxon>Chaetothyriomycetidae</taxon>
        <taxon>Chaetothyriales</taxon>
        <taxon>Herpotrichiellaceae</taxon>
        <taxon>Cladophialophora</taxon>
    </lineage>
</organism>
<dbReference type="Pfam" id="PF20684">
    <property type="entry name" value="Fung_rhodopsin"/>
    <property type="match status" value="1"/>
</dbReference>
<proteinExistence type="inferred from homology"/>
<dbReference type="InterPro" id="IPR052337">
    <property type="entry name" value="SAT4-like"/>
</dbReference>
<evidence type="ECO:0000256" key="2">
    <source>
        <dbReference type="ARBA" id="ARBA00022692"/>
    </source>
</evidence>
<dbReference type="EMBL" id="AMGW01000001">
    <property type="protein sequence ID" value="EXJ64612.1"/>
    <property type="molecule type" value="Genomic_DNA"/>
</dbReference>
<feature type="transmembrane region" description="Helical" evidence="7">
    <location>
        <begin position="51"/>
        <end position="76"/>
    </location>
</feature>
<dbReference type="HOGENOM" id="CLU_028200_0_2_1"/>
<feature type="transmembrane region" description="Helical" evidence="7">
    <location>
        <begin position="152"/>
        <end position="172"/>
    </location>
</feature>
<dbReference type="VEuPathDB" id="FungiDB:A1O7_00949"/>
<evidence type="ECO:0000313" key="10">
    <source>
        <dbReference type="Proteomes" id="UP000019473"/>
    </source>
</evidence>
<evidence type="ECO:0000313" key="9">
    <source>
        <dbReference type="EMBL" id="EXJ64612.1"/>
    </source>
</evidence>
<evidence type="ECO:0000259" key="8">
    <source>
        <dbReference type="Pfam" id="PF20684"/>
    </source>
</evidence>
<comment type="similarity">
    <text evidence="5">Belongs to the SAT4 family.</text>
</comment>
<feature type="transmembrane region" description="Helical" evidence="7">
    <location>
        <begin position="18"/>
        <end position="39"/>
    </location>
</feature>
<keyword evidence="10" id="KW-1185">Reference proteome</keyword>
<accession>W9W914</accession>
<comment type="caution">
    <text evidence="9">The sequence shown here is derived from an EMBL/GenBank/DDBJ whole genome shotgun (WGS) entry which is preliminary data.</text>
</comment>
<evidence type="ECO:0000256" key="3">
    <source>
        <dbReference type="ARBA" id="ARBA00022989"/>
    </source>
</evidence>
<dbReference type="RefSeq" id="XP_007753179.1">
    <property type="nucleotide sequence ID" value="XM_007754989.1"/>
</dbReference>